<evidence type="ECO:0000313" key="2">
    <source>
        <dbReference type="EMBL" id="QSR27707.1"/>
    </source>
</evidence>
<keyword evidence="3" id="KW-1185">Reference proteome</keyword>
<dbReference type="PROSITE" id="PS51257">
    <property type="entry name" value="PROKAR_LIPOPROTEIN"/>
    <property type="match status" value="1"/>
</dbReference>
<organism evidence="2 3">
    <name type="scientific">Nocardioides aromaticivorans</name>
    <dbReference type="NCBI Taxonomy" id="200618"/>
    <lineage>
        <taxon>Bacteria</taxon>
        <taxon>Bacillati</taxon>
        <taxon>Actinomycetota</taxon>
        <taxon>Actinomycetes</taxon>
        <taxon>Propionibacteriales</taxon>
        <taxon>Nocardioidaceae</taxon>
        <taxon>Nocardioides</taxon>
    </lineage>
</organism>
<dbReference type="RefSeq" id="WP_207006574.1">
    <property type="nucleotide sequence ID" value="NZ_CP022295.1"/>
</dbReference>
<evidence type="ECO:0000313" key="3">
    <source>
        <dbReference type="Proteomes" id="UP000662818"/>
    </source>
</evidence>
<dbReference type="Proteomes" id="UP000662818">
    <property type="component" value="Chromosome"/>
</dbReference>
<gene>
    <name evidence="2" type="ORF">CFH99_18955</name>
</gene>
<sequence length="216" mass="22032">MHGARRLGPISTAATALVLLLTTACGTESSSRDDGPAPLPDDTYRRVLAQGVDPDLVHTIELAGFQLAEQSVGVLGDADYGATYVPVEAPYTTEVHLQVTSGTYDAGRCATEPLPGPTGGSPAPVESCEPDAGGWYRTGGGWQEYVVLDAGHVIALSGPTKRVDRDDLVAAALGARHQDGGDITPATPSSLVTRGDLPTIGDGAPVDPYGTSAPGG</sequence>
<feature type="region of interest" description="Disordered" evidence="1">
    <location>
        <begin position="178"/>
        <end position="216"/>
    </location>
</feature>
<accession>A0ABX7PPV3</accession>
<protein>
    <recommendedName>
        <fullName evidence="4">Secreted protein</fullName>
    </recommendedName>
</protein>
<dbReference type="EMBL" id="CP022295">
    <property type="protein sequence ID" value="QSR27707.1"/>
    <property type="molecule type" value="Genomic_DNA"/>
</dbReference>
<evidence type="ECO:0008006" key="4">
    <source>
        <dbReference type="Google" id="ProtNLM"/>
    </source>
</evidence>
<proteinExistence type="predicted"/>
<evidence type="ECO:0000256" key="1">
    <source>
        <dbReference type="SAM" id="MobiDB-lite"/>
    </source>
</evidence>
<name>A0ABX7PPV3_9ACTN</name>
<reference evidence="2 3" key="1">
    <citation type="submission" date="2017-06" db="EMBL/GenBank/DDBJ databases">
        <title>Complete Genome Sequence of the Soil Carbazole-Degrading Bacterium Nocardioides aromaticivorans IC177.</title>
        <authorList>
            <person name="Vejarano F."/>
            <person name="Suzuki-Minakuchi C."/>
            <person name="Ohtsubo Y."/>
            <person name="Tsuda M."/>
            <person name="Okada K."/>
            <person name="Nojiri H."/>
        </authorList>
    </citation>
    <scope>NUCLEOTIDE SEQUENCE [LARGE SCALE GENOMIC DNA]</scope>
    <source>
        <strain evidence="2 3">IC177</strain>
    </source>
</reference>